<evidence type="ECO:0000256" key="3">
    <source>
        <dbReference type="ARBA" id="ARBA00022679"/>
    </source>
</evidence>
<dbReference type="PROSITE" id="PS00375">
    <property type="entry name" value="UDPGT"/>
    <property type="match status" value="1"/>
</dbReference>
<dbReference type="InterPro" id="IPR002213">
    <property type="entry name" value="UDP_glucos_trans"/>
</dbReference>
<evidence type="ECO:0000256" key="1">
    <source>
        <dbReference type="ARBA" id="ARBA00009995"/>
    </source>
</evidence>
<keyword evidence="2 4" id="KW-0328">Glycosyltransferase</keyword>
<dbReference type="OrthoDB" id="5835829at2759"/>
<proteinExistence type="inferred from homology"/>
<keyword evidence="3 4" id="KW-0808">Transferase</keyword>
<dbReference type="GO" id="GO:0080043">
    <property type="term" value="F:quercetin 3-O-glucosyltransferase activity"/>
    <property type="evidence" value="ECO:0007669"/>
    <property type="project" value="TreeGrafter"/>
</dbReference>
<keyword evidence="6" id="KW-1185">Reference proteome</keyword>
<dbReference type="SUPFAM" id="SSF53756">
    <property type="entry name" value="UDP-Glycosyltransferase/glycogen phosphorylase"/>
    <property type="match status" value="1"/>
</dbReference>
<dbReference type="EMBL" id="SZYD01000001">
    <property type="protein sequence ID" value="KAD7478090.1"/>
    <property type="molecule type" value="Genomic_DNA"/>
</dbReference>
<accession>A0A5N6Q337</accession>
<comment type="similarity">
    <text evidence="1 4">Belongs to the UDP-glycosyltransferase family.</text>
</comment>
<name>A0A5N6Q337_9ASTR</name>
<evidence type="ECO:0000313" key="6">
    <source>
        <dbReference type="Proteomes" id="UP000326396"/>
    </source>
</evidence>
<dbReference type="AlphaFoldDB" id="A0A5N6Q337"/>
<evidence type="ECO:0000313" key="5">
    <source>
        <dbReference type="EMBL" id="KAD7478090.1"/>
    </source>
</evidence>
<gene>
    <name evidence="5" type="ORF">E3N88_01226</name>
</gene>
<dbReference type="PANTHER" id="PTHR11926:SF870">
    <property type="entry name" value="UDP-GLYCOSYLTRANSFERASE 75B1"/>
    <property type="match status" value="1"/>
</dbReference>
<dbReference type="CDD" id="cd03784">
    <property type="entry name" value="GT1_Gtf-like"/>
    <property type="match status" value="1"/>
</dbReference>
<reference evidence="5 6" key="1">
    <citation type="submission" date="2019-05" db="EMBL/GenBank/DDBJ databases">
        <title>Mikania micrantha, genome provides insights into the molecular mechanism of rapid growth.</title>
        <authorList>
            <person name="Liu B."/>
        </authorList>
    </citation>
    <scope>NUCLEOTIDE SEQUENCE [LARGE SCALE GENOMIC DNA]</scope>
    <source>
        <strain evidence="5">NLD-2019</strain>
        <tissue evidence="5">Leaf</tissue>
    </source>
</reference>
<dbReference type="Pfam" id="PF00201">
    <property type="entry name" value="UDPGT"/>
    <property type="match status" value="1"/>
</dbReference>
<evidence type="ECO:0000256" key="4">
    <source>
        <dbReference type="RuleBase" id="RU003718"/>
    </source>
</evidence>
<protein>
    <submittedName>
        <fullName evidence="5">Uncharacterized protein</fullName>
    </submittedName>
</protein>
<dbReference type="InterPro" id="IPR035595">
    <property type="entry name" value="UDP_glycos_trans_CS"/>
</dbReference>
<evidence type="ECO:0000256" key="2">
    <source>
        <dbReference type="ARBA" id="ARBA00022676"/>
    </source>
</evidence>
<comment type="caution">
    <text evidence="5">The sequence shown here is derived from an EMBL/GenBank/DDBJ whole genome shotgun (WGS) entry which is preliminary data.</text>
</comment>
<dbReference type="PANTHER" id="PTHR11926">
    <property type="entry name" value="GLUCOSYL/GLUCURONOSYL TRANSFERASES"/>
    <property type="match status" value="1"/>
</dbReference>
<organism evidence="5 6">
    <name type="scientific">Mikania micrantha</name>
    <name type="common">bitter vine</name>
    <dbReference type="NCBI Taxonomy" id="192012"/>
    <lineage>
        <taxon>Eukaryota</taxon>
        <taxon>Viridiplantae</taxon>
        <taxon>Streptophyta</taxon>
        <taxon>Embryophyta</taxon>
        <taxon>Tracheophyta</taxon>
        <taxon>Spermatophyta</taxon>
        <taxon>Magnoliopsida</taxon>
        <taxon>eudicotyledons</taxon>
        <taxon>Gunneridae</taxon>
        <taxon>Pentapetalae</taxon>
        <taxon>asterids</taxon>
        <taxon>campanulids</taxon>
        <taxon>Asterales</taxon>
        <taxon>Asteraceae</taxon>
        <taxon>Asteroideae</taxon>
        <taxon>Heliantheae alliance</taxon>
        <taxon>Eupatorieae</taxon>
        <taxon>Mikania</taxon>
    </lineage>
</organism>
<dbReference type="Gene3D" id="3.40.50.2000">
    <property type="entry name" value="Glycogen Phosphorylase B"/>
    <property type="match status" value="1"/>
</dbReference>
<sequence>MESNKELQQLGLIVPWCSQLEVLSHTSSGCFVTHCGWNSTLESIACGVPVVAFPKWSDQSTNAKLIEDVWGMGTRVHVTVNEDGVVDGEEIRRCIEMAMGEHER</sequence>
<dbReference type="Proteomes" id="UP000326396">
    <property type="component" value="Linkage Group LG1"/>
</dbReference>
<dbReference type="GO" id="GO:0080044">
    <property type="term" value="F:quercetin 7-O-glucosyltransferase activity"/>
    <property type="evidence" value="ECO:0007669"/>
    <property type="project" value="TreeGrafter"/>
</dbReference>